<dbReference type="Gene3D" id="1.10.418.10">
    <property type="entry name" value="Calponin-like domain"/>
    <property type="match status" value="1"/>
</dbReference>
<reference evidence="2 3" key="1">
    <citation type="submission" date="2022-01" db="EMBL/GenBank/DDBJ databases">
        <title>A chromosomal length assembly of Cordylochernes scorpioides.</title>
        <authorList>
            <person name="Zeh D."/>
            <person name="Zeh J."/>
        </authorList>
    </citation>
    <scope>NUCLEOTIDE SEQUENCE [LARGE SCALE GENOMIC DNA]</scope>
    <source>
        <strain evidence="2">IN4F17</strain>
        <tissue evidence="2">Whole Body</tissue>
    </source>
</reference>
<dbReference type="InterPro" id="IPR036872">
    <property type="entry name" value="CH_dom_sf"/>
</dbReference>
<dbReference type="InterPro" id="IPR050540">
    <property type="entry name" value="F-actin_Monoox_Mical"/>
</dbReference>
<dbReference type="Pfam" id="PF00307">
    <property type="entry name" value="CH"/>
    <property type="match status" value="1"/>
</dbReference>
<gene>
    <name evidence="2" type="ORF">LAZ67_7002584</name>
</gene>
<dbReference type="Proteomes" id="UP001235939">
    <property type="component" value="Chromosome 07"/>
</dbReference>
<dbReference type="EMBL" id="CP092869">
    <property type="protein sequence ID" value="UYV70342.1"/>
    <property type="molecule type" value="Genomic_DNA"/>
</dbReference>
<dbReference type="InterPro" id="IPR001715">
    <property type="entry name" value="CH_dom"/>
</dbReference>
<dbReference type="PANTHER" id="PTHR23167:SF46">
    <property type="entry name" value="EPS15 HOMOLOGY DOMAIN CONTAINING PROTEIN-BINDING PROTEIN 1, ISOFORM F"/>
    <property type="match status" value="1"/>
</dbReference>
<protein>
    <submittedName>
        <fullName evidence="2">MICALL1</fullName>
    </submittedName>
</protein>
<dbReference type="SMART" id="SM00033">
    <property type="entry name" value="CH"/>
    <property type="match status" value="1"/>
</dbReference>
<sequence>MSEKRGLKALEEWCRRVTQGHKDVSIRNMTTSWRDGLAFCAIIHHYCPELINYDALSKENIYQNNDTLCVVLFPAFSVAEKELGIPALLEAADMVECVEPDPLSIATYLSQLYQYFEGKDGRYAKMYKPKSFQVGGC</sequence>
<feature type="domain" description="Calponin-homology (CH)" evidence="1">
    <location>
        <begin position="4"/>
        <end position="117"/>
    </location>
</feature>
<keyword evidence="3" id="KW-1185">Reference proteome</keyword>
<name>A0ABY6KPX6_9ARAC</name>
<organism evidence="2 3">
    <name type="scientific">Cordylochernes scorpioides</name>
    <dbReference type="NCBI Taxonomy" id="51811"/>
    <lineage>
        <taxon>Eukaryota</taxon>
        <taxon>Metazoa</taxon>
        <taxon>Ecdysozoa</taxon>
        <taxon>Arthropoda</taxon>
        <taxon>Chelicerata</taxon>
        <taxon>Arachnida</taxon>
        <taxon>Pseudoscorpiones</taxon>
        <taxon>Cheliferoidea</taxon>
        <taxon>Chernetidae</taxon>
        <taxon>Cordylochernes</taxon>
    </lineage>
</organism>
<dbReference type="SUPFAM" id="SSF47576">
    <property type="entry name" value="Calponin-homology domain, CH-domain"/>
    <property type="match status" value="1"/>
</dbReference>
<dbReference type="PANTHER" id="PTHR23167">
    <property type="entry name" value="CALPONIN HOMOLOGY DOMAIN-CONTAINING PROTEIN DDB_G0272472-RELATED"/>
    <property type="match status" value="1"/>
</dbReference>
<evidence type="ECO:0000313" key="3">
    <source>
        <dbReference type="Proteomes" id="UP001235939"/>
    </source>
</evidence>
<dbReference type="PROSITE" id="PS50021">
    <property type="entry name" value="CH"/>
    <property type="match status" value="1"/>
</dbReference>
<evidence type="ECO:0000313" key="2">
    <source>
        <dbReference type="EMBL" id="UYV70342.1"/>
    </source>
</evidence>
<accession>A0ABY6KPX6</accession>
<proteinExistence type="predicted"/>
<evidence type="ECO:0000259" key="1">
    <source>
        <dbReference type="PROSITE" id="PS50021"/>
    </source>
</evidence>